<dbReference type="OMA" id="TDCAQCE"/>
<accession>C5KDT7</accession>
<reference evidence="1 2" key="1">
    <citation type="submission" date="2008-07" db="EMBL/GenBank/DDBJ databases">
        <authorList>
            <person name="El-Sayed N."/>
            <person name="Caler E."/>
            <person name="Inman J."/>
            <person name="Amedeo P."/>
            <person name="Hass B."/>
            <person name="Wortman J."/>
        </authorList>
    </citation>
    <scope>NUCLEOTIDE SEQUENCE [LARGE SCALE GENOMIC DNA]</scope>
    <source>
        <strain evidence="2">ATCC 50983 / TXsc</strain>
    </source>
</reference>
<dbReference type="EMBL" id="GG672124">
    <property type="protein sequence ID" value="EER17390.1"/>
    <property type="molecule type" value="Genomic_DNA"/>
</dbReference>
<dbReference type="Proteomes" id="UP000007800">
    <property type="component" value="Unassembled WGS sequence"/>
</dbReference>
<protein>
    <submittedName>
        <fullName evidence="1">Uncharacterized protein</fullName>
    </submittedName>
</protein>
<name>C5KDT7_PERM5</name>
<gene>
    <name evidence="1" type="ORF">Pmar_PMAR022340</name>
</gene>
<organism evidence="2">
    <name type="scientific">Perkinsus marinus (strain ATCC 50983 / TXsc)</name>
    <dbReference type="NCBI Taxonomy" id="423536"/>
    <lineage>
        <taxon>Eukaryota</taxon>
        <taxon>Sar</taxon>
        <taxon>Alveolata</taxon>
        <taxon>Perkinsozoa</taxon>
        <taxon>Perkinsea</taxon>
        <taxon>Perkinsida</taxon>
        <taxon>Perkinsidae</taxon>
        <taxon>Perkinsus</taxon>
    </lineage>
</organism>
<dbReference type="AlphaFoldDB" id="C5KDT7"/>
<dbReference type="GeneID" id="9062521"/>
<dbReference type="RefSeq" id="XP_002785594.1">
    <property type="nucleotide sequence ID" value="XM_002785548.1"/>
</dbReference>
<keyword evidence="2" id="KW-1185">Reference proteome</keyword>
<proteinExistence type="predicted"/>
<evidence type="ECO:0000313" key="1">
    <source>
        <dbReference type="EMBL" id="EER17390.1"/>
    </source>
</evidence>
<evidence type="ECO:0000313" key="2">
    <source>
        <dbReference type="Proteomes" id="UP000007800"/>
    </source>
</evidence>
<dbReference type="InParanoid" id="C5KDT7"/>
<sequence length="183" mass="20688">MAQGKHRKLQGTHEQGKTGLVKKLAVAGSTPQSMYSKYLERMEKVKRAHDNSLETLQRRSAHRVGSHYAMQVVACSGINCDKFDRDEWRGDFRGKINQDYKLSFTKGGMCCRTESFTFQNDAFVRTDCAQCERGGTGPSDMTEFKAQEGTKKYMYESSKTYDLAGAYSKSIVKNTIWSSEAMN</sequence>
<dbReference type="OrthoDB" id="408805at2759"/>